<sequence length="385" mass="41845">MIMASYDPRSAGARREIRVARPSEPGLGPLRLLPGTWANVRPEHRATNPDGTPNLFKGAGTLTGAGLSPFDGRGWNLIALPFAEPGARRDYRVLMNQYNEVLSFTFVDDDIPNRGITDERPARNADQTVAALDYEQLIAQIAARDVAESGEAGDPELPIHHEPGFFLHMKDQTPSGFDVARLAAIPHGDAATALGKAATFDGPPSIPVLTGFPEGVASDIEGAVSAATEQTYLFPYRRFVDAPFKGVVPAPGFPGFTPADANNLLRIGLPRNVVRTTELLLDTDVMEAGIRNIPFIVRQANATVMRSTFWIMELDEVDADGDARLVLAYSQFVFLDFFARFDGRPGLIRWPHISINMMERVAKPPRAAEAPTVVAAANRSEKAFA</sequence>
<dbReference type="Proteomes" id="UP000249185">
    <property type="component" value="Unassembled WGS sequence"/>
</dbReference>
<dbReference type="EMBL" id="QFPW01000002">
    <property type="protein sequence ID" value="PZQ51455.1"/>
    <property type="molecule type" value="Genomic_DNA"/>
</dbReference>
<dbReference type="InterPro" id="IPR047975">
    <property type="entry name" value="Heme_bind_FMP"/>
</dbReference>
<name>A0A2W5NKU1_RHOSU</name>
<evidence type="ECO:0000313" key="1">
    <source>
        <dbReference type="EMBL" id="PZQ51455.1"/>
    </source>
</evidence>
<accession>A0A2W5NKU1</accession>
<protein>
    <submittedName>
        <fullName evidence="1">Uncharacterized protein</fullName>
    </submittedName>
</protein>
<organism evidence="1 2">
    <name type="scientific">Rhodovulum sulfidophilum</name>
    <name type="common">Rhodobacter sulfidophilus</name>
    <dbReference type="NCBI Taxonomy" id="35806"/>
    <lineage>
        <taxon>Bacteria</taxon>
        <taxon>Pseudomonadati</taxon>
        <taxon>Pseudomonadota</taxon>
        <taxon>Alphaproteobacteria</taxon>
        <taxon>Rhodobacterales</taxon>
        <taxon>Paracoccaceae</taxon>
        <taxon>Rhodovulum</taxon>
    </lineage>
</organism>
<dbReference type="AlphaFoldDB" id="A0A2W5NKU1"/>
<comment type="caution">
    <text evidence="1">The sequence shown here is derived from an EMBL/GenBank/DDBJ whole genome shotgun (WGS) entry which is preliminary data.</text>
</comment>
<dbReference type="NCBIfam" id="NF040572">
    <property type="entry name" value="heme_bind_FMP"/>
    <property type="match status" value="1"/>
</dbReference>
<reference evidence="1 2" key="1">
    <citation type="submission" date="2017-08" db="EMBL/GenBank/DDBJ databases">
        <title>Infants hospitalized years apart are colonized by the same room-sourced microbial strains.</title>
        <authorList>
            <person name="Brooks B."/>
            <person name="Olm M.R."/>
            <person name="Firek B.A."/>
            <person name="Baker R."/>
            <person name="Thomas B.C."/>
            <person name="Morowitz M.J."/>
            <person name="Banfield J.F."/>
        </authorList>
    </citation>
    <scope>NUCLEOTIDE SEQUENCE [LARGE SCALE GENOMIC DNA]</scope>
    <source>
        <strain evidence="1">S2_005_002_R2_34</strain>
    </source>
</reference>
<gene>
    <name evidence="1" type="ORF">DI556_04645</name>
</gene>
<evidence type="ECO:0000313" key="2">
    <source>
        <dbReference type="Proteomes" id="UP000249185"/>
    </source>
</evidence>
<proteinExistence type="predicted"/>